<dbReference type="PROSITE" id="PS50158">
    <property type="entry name" value="ZF_CCHC"/>
    <property type="match status" value="1"/>
</dbReference>
<dbReference type="InterPro" id="IPR001878">
    <property type="entry name" value="Znf_CCHC"/>
</dbReference>
<dbReference type="EMBL" id="JYDT01000190">
    <property type="protein sequence ID" value="KRY82040.1"/>
    <property type="molecule type" value="Genomic_DNA"/>
</dbReference>
<evidence type="ECO:0000256" key="1">
    <source>
        <dbReference type="PROSITE-ProRule" id="PRU00047"/>
    </source>
</evidence>
<dbReference type="Proteomes" id="UP000054995">
    <property type="component" value="Unassembled WGS sequence"/>
</dbReference>
<dbReference type="AlphaFoldDB" id="A0A0V1F7T5"/>
<accession>A0A0V1F7T5</accession>
<feature type="domain" description="CCHC-type" evidence="2">
    <location>
        <begin position="276"/>
        <end position="290"/>
    </location>
</feature>
<evidence type="ECO:0000313" key="3">
    <source>
        <dbReference type="EMBL" id="KRY82040.1"/>
    </source>
</evidence>
<evidence type="ECO:0000313" key="4">
    <source>
        <dbReference type="Proteomes" id="UP000054995"/>
    </source>
</evidence>
<evidence type="ECO:0000259" key="2">
    <source>
        <dbReference type="PROSITE" id="PS50158"/>
    </source>
</evidence>
<name>A0A0V1F7T5_TRIPS</name>
<keyword evidence="1" id="KW-0862">Zinc</keyword>
<keyword evidence="1" id="KW-0863">Zinc-finger</keyword>
<organism evidence="3 4">
    <name type="scientific">Trichinella pseudospiralis</name>
    <name type="common">Parasitic roundworm</name>
    <dbReference type="NCBI Taxonomy" id="6337"/>
    <lineage>
        <taxon>Eukaryota</taxon>
        <taxon>Metazoa</taxon>
        <taxon>Ecdysozoa</taxon>
        <taxon>Nematoda</taxon>
        <taxon>Enoplea</taxon>
        <taxon>Dorylaimia</taxon>
        <taxon>Trichinellida</taxon>
        <taxon>Trichinellidae</taxon>
        <taxon>Trichinella</taxon>
    </lineage>
</organism>
<dbReference type="GO" id="GO:0003676">
    <property type="term" value="F:nucleic acid binding"/>
    <property type="evidence" value="ECO:0007669"/>
    <property type="project" value="InterPro"/>
</dbReference>
<reference evidence="3 4" key="1">
    <citation type="submission" date="2015-01" db="EMBL/GenBank/DDBJ databases">
        <title>Evolution of Trichinella species and genotypes.</title>
        <authorList>
            <person name="Korhonen P.K."/>
            <person name="Edoardo P."/>
            <person name="Giuseppe L.R."/>
            <person name="Gasser R.B."/>
        </authorList>
    </citation>
    <scope>NUCLEOTIDE SEQUENCE [LARGE SCALE GENOMIC DNA]</scope>
    <source>
        <strain evidence="3">ISS470</strain>
    </source>
</reference>
<sequence length="417" mass="46802">MSVSVLAVIGVGVLRLLRNKRLTPPIMTCFDDVNKKEPKGATFGDGSGIQQRTTQWLPFLSMLTEKDDVTCWFARLEAFFKVARIPDCEKSSVVFMYLNEKIMIEATSHGLTPETDYNVLKDGLLNQLRVEVNHFERRMELSRSTQRPKEDVESYCARLISLSKQAFPTAGEEVQTQMAEDQLIRGVAVGHANDRVAAGKQCVGVAESGSTAAAAEERTAAALEEEDALVLRVDCRQDIEKLVNEFCRMLTRSVQPKQPRTRTANLPPQRLADAVCWNCGRGGQYRRSCPFSKARGERRPSSTPGEQREYQVGCRAFSLSCAFATLNGYYAVISWLCSHLSNQNEIVSALDCACYLPKKRESSADPQEQELFRRVCYTFGAMSREHSDGFLVRDSPLRSRNSLTEVVEILERLLCEN</sequence>
<keyword evidence="4" id="KW-1185">Reference proteome</keyword>
<dbReference type="OrthoDB" id="154058at2759"/>
<proteinExistence type="predicted"/>
<keyword evidence="1" id="KW-0479">Metal-binding</keyword>
<comment type="caution">
    <text evidence="3">The sequence shown here is derived from an EMBL/GenBank/DDBJ whole genome shotgun (WGS) entry which is preliminary data.</text>
</comment>
<protein>
    <recommendedName>
        <fullName evidence="2">CCHC-type domain-containing protein</fullName>
    </recommendedName>
</protein>
<dbReference type="GO" id="GO:0008270">
    <property type="term" value="F:zinc ion binding"/>
    <property type="evidence" value="ECO:0007669"/>
    <property type="project" value="UniProtKB-KW"/>
</dbReference>
<gene>
    <name evidence="3" type="ORF">T4D_3861</name>
</gene>